<evidence type="ECO:0000256" key="1">
    <source>
        <dbReference type="ARBA" id="ARBA00004651"/>
    </source>
</evidence>
<gene>
    <name evidence="7" type="ORF">DENIS_2640</name>
</gene>
<evidence type="ECO:0000313" key="8">
    <source>
        <dbReference type="Proteomes" id="UP000288096"/>
    </source>
</evidence>
<comment type="subcellular location">
    <subcellularLocation>
        <location evidence="1">Cell membrane</location>
        <topology evidence="1">Multi-pass membrane protein</topology>
    </subcellularLocation>
</comment>
<dbReference type="InterPro" id="IPR043428">
    <property type="entry name" value="LivM-like"/>
</dbReference>
<keyword evidence="5 6" id="KW-0472">Membrane</keyword>
<protein>
    <submittedName>
        <fullName evidence="7">Branched-chain amino acid ABC transporter permea se</fullName>
    </submittedName>
</protein>
<reference evidence="8" key="1">
    <citation type="submission" date="2017-11" db="EMBL/GenBank/DDBJ databases">
        <authorList>
            <person name="Watanabe M."/>
            <person name="Kojima H."/>
        </authorList>
    </citation>
    <scope>NUCLEOTIDE SEQUENCE [LARGE SCALE GENOMIC DNA]</scope>
    <source>
        <strain evidence="8">Tokyo 01</strain>
    </source>
</reference>
<comment type="caution">
    <text evidence="7">The sequence shown here is derived from an EMBL/GenBank/DDBJ whole genome shotgun (WGS) entry which is preliminary data.</text>
</comment>
<accession>A0A401FXG5</accession>
<sequence length="337" mass="35326">MVKKDYFGLCALALGVAGTPLLIQNDYYLGILVFTALNCLACTGLSLLMGYAGQISMGNAAFVGLGAYTSAILTVRLGWNPWLAMLAGVLLVLAIAMLIGIPSLRLKGHYLGMATLGFGSIVHIVSVAATGLTGGPEGINDIPPLGFGSILLDSDLRFFYFSWAVLILGLFLALNLIHSRIGRGLRSVHGSEDAAESVGVDTAAYKIRVFTIGAAYASVSGSLYASYVSYIDPGPFDVMHSVLMVTMVAVGGMHNVWGAVIGAALLSVLPEALSSASEYFEFIGVAYDTDYDMLIYGGILLSIMLFLPGGLLDGLARLIRLPGKLALRLKGGTGQNG</sequence>
<feature type="transmembrane region" description="Helical" evidence="6">
    <location>
        <begin position="158"/>
        <end position="177"/>
    </location>
</feature>
<proteinExistence type="predicted"/>
<evidence type="ECO:0000256" key="4">
    <source>
        <dbReference type="ARBA" id="ARBA00022989"/>
    </source>
</evidence>
<keyword evidence="8" id="KW-1185">Reference proteome</keyword>
<feature type="transmembrane region" description="Helical" evidence="6">
    <location>
        <begin position="28"/>
        <end position="48"/>
    </location>
</feature>
<name>A0A401FXG5_9BACT</name>
<reference evidence="8" key="2">
    <citation type="submission" date="2019-01" db="EMBL/GenBank/DDBJ databases">
        <title>Genome sequence of Desulfonema ishimotonii strain Tokyo 01.</title>
        <authorList>
            <person name="Fukui M."/>
        </authorList>
    </citation>
    <scope>NUCLEOTIDE SEQUENCE [LARGE SCALE GENOMIC DNA]</scope>
    <source>
        <strain evidence="8">Tokyo 01</strain>
    </source>
</reference>
<keyword evidence="4 6" id="KW-1133">Transmembrane helix</keyword>
<keyword evidence="3 6" id="KW-0812">Transmembrane</keyword>
<dbReference type="PANTHER" id="PTHR30482">
    <property type="entry name" value="HIGH-AFFINITY BRANCHED-CHAIN AMINO ACID TRANSPORT SYSTEM PERMEASE"/>
    <property type="match status" value="1"/>
</dbReference>
<feature type="transmembrane region" description="Helical" evidence="6">
    <location>
        <begin position="293"/>
        <end position="312"/>
    </location>
</feature>
<evidence type="ECO:0000256" key="5">
    <source>
        <dbReference type="ARBA" id="ARBA00023136"/>
    </source>
</evidence>
<evidence type="ECO:0000256" key="6">
    <source>
        <dbReference type="SAM" id="Phobius"/>
    </source>
</evidence>
<dbReference type="Pfam" id="PF02653">
    <property type="entry name" value="BPD_transp_2"/>
    <property type="match status" value="1"/>
</dbReference>
<dbReference type="Proteomes" id="UP000288096">
    <property type="component" value="Unassembled WGS sequence"/>
</dbReference>
<feature type="transmembrane region" description="Helical" evidence="6">
    <location>
        <begin position="256"/>
        <end position="273"/>
    </location>
</feature>
<dbReference type="InterPro" id="IPR001851">
    <property type="entry name" value="ABC_transp_permease"/>
</dbReference>
<dbReference type="CDD" id="cd06581">
    <property type="entry name" value="TM_PBP1_LivM_like"/>
    <property type="match status" value="1"/>
</dbReference>
<dbReference type="AlphaFoldDB" id="A0A401FXG5"/>
<evidence type="ECO:0000256" key="2">
    <source>
        <dbReference type="ARBA" id="ARBA00022475"/>
    </source>
</evidence>
<evidence type="ECO:0000313" key="7">
    <source>
        <dbReference type="EMBL" id="GBC61678.1"/>
    </source>
</evidence>
<dbReference type="EMBL" id="BEXT01000001">
    <property type="protein sequence ID" value="GBC61678.1"/>
    <property type="molecule type" value="Genomic_DNA"/>
</dbReference>
<dbReference type="GO" id="GO:0005886">
    <property type="term" value="C:plasma membrane"/>
    <property type="evidence" value="ECO:0007669"/>
    <property type="project" value="UniProtKB-SubCell"/>
</dbReference>
<feature type="transmembrane region" description="Helical" evidence="6">
    <location>
        <begin position="60"/>
        <end position="79"/>
    </location>
</feature>
<dbReference type="OrthoDB" id="9780757at2"/>
<dbReference type="PANTHER" id="PTHR30482:SF18">
    <property type="entry name" value="BRANCHED AMINO ACID TRANSPORT SYSTEM PERMEASE"/>
    <property type="match status" value="1"/>
</dbReference>
<dbReference type="GO" id="GO:0015658">
    <property type="term" value="F:branched-chain amino acid transmembrane transporter activity"/>
    <property type="evidence" value="ECO:0007669"/>
    <property type="project" value="InterPro"/>
</dbReference>
<keyword evidence="2" id="KW-1003">Cell membrane</keyword>
<evidence type="ECO:0000256" key="3">
    <source>
        <dbReference type="ARBA" id="ARBA00022692"/>
    </source>
</evidence>
<organism evidence="7 8">
    <name type="scientific">Desulfonema ishimotonii</name>
    <dbReference type="NCBI Taxonomy" id="45657"/>
    <lineage>
        <taxon>Bacteria</taxon>
        <taxon>Pseudomonadati</taxon>
        <taxon>Thermodesulfobacteriota</taxon>
        <taxon>Desulfobacteria</taxon>
        <taxon>Desulfobacterales</taxon>
        <taxon>Desulfococcaceae</taxon>
        <taxon>Desulfonema</taxon>
    </lineage>
</organism>
<dbReference type="RefSeq" id="WP_124328939.1">
    <property type="nucleotide sequence ID" value="NZ_BEXT01000001.1"/>
</dbReference>
<feature type="transmembrane region" description="Helical" evidence="6">
    <location>
        <begin position="85"/>
        <end position="104"/>
    </location>
</feature>
<feature type="transmembrane region" description="Helical" evidence="6">
    <location>
        <begin position="111"/>
        <end position="132"/>
    </location>
</feature>